<sequence>MGPLARIGGFLETLRTLTDRRDADMDATESTFSRDRARSWHAMHRLRVYRGRGWLAFAVAVLVFVLVALTAHHVTLVAVAAGWKPLAVIAGAALACGVAFAFGCKAIQGVLLSIRAGRSSDIYAARTCGAEASDASWQSFAYSAALAGACAFAWLLVANDAAVSRTFFDVSLIVRSSKAILLAFVTNLEIFAVSAVCILVWALAIAIARTLPGRAGRPIRALAIAYCDLFRGLPVIINIYLIGFGLPLTDLPVLRDLSSNTYAILALTLTYGAYTAEIYRAGIESVHPSQISAARSLGLSYLKTLRFVTVPLAVRGIVPPLLNNMISLQKDTALVAIIGTIDAFNQSKIIASNYFNLSAVTTVAIIFVLATIPQARFVDRLIERDRRRMRAGR</sequence>
<evidence type="ECO:0000256" key="10">
    <source>
        <dbReference type="RuleBase" id="RU363032"/>
    </source>
</evidence>
<proteinExistence type="inferred from homology"/>
<comment type="function">
    <text evidence="1">Part of the binding-protein-dependent transport system for glutamine; probably responsible for the translocation of the substrate across the membrane.</text>
</comment>
<dbReference type="Gene3D" id="1.10.3720.10">
    <property type="entry name" value="MetI-like"/>
    <property type="match status" value="1"/>
</dbReference>
<comment type="caution">
    <text evidence="12">The sequence shown here is derived from an EMBL/GenBank/DDBJ whole genome shotgun (WGS) entry which is preliminary data.</text>
</comment>
<dbReference type="Pfam" id="PF00528">
    <property type="entry name" value="BPD_transp_1"/>
    <property type="match status" value="1"/>
</dbReference>
<keyword evidence="5" id="KW-1003">Cell membrane</keyword>
<evidence type="ECO:0000256" key="6">
    <source>
        <dbReference type="ARBA" id="ARBA00022692"/>
    </source>
</evidence>
<accession>A0ABN7ICM9</accession>
<keyword evidence="6 10" id="KW-0812">Transmembrane</keyword>
<dbReference type="InterPro" id="IPR000515">
    <property type="entry name" value="MetI-like"/>
</dbReference>
<evidence type="ECO:0000256" key="9">
    <source>
        <dbReference type="ARBA" id="ARBA00023136"/>
    </source>
</evidence>
<dbReference type="SUPFAM" id="SSF161098">
    <property type="entry name" value="MetI-like"/>
    <property type="match status" value="1"/>
</dbReference>
<keyword evidence="13" id="KW-1185">Reference proteome</keyword>
<evidence type="ECO:0000256" key="7">
    <source>
        <dbReference type="ARBA" id="ARBA00022970"/>
    </source>
</evidence>
<dbReference type="InterPro" id="IPR043429">
    <property type="entry name" value="ArtM/GltK/GlnP/TcyL/YhdX-like"/>
</dbReference>
<evidence type="ECO:0000256" key="1">
    <source>
        <dbReference type="ARBA" id="ARBA00003159"/>
    </source>
</evidence>
<feature type="transmembrane region" description="Helical" evidence="10">
    <location>
        <begin position="219"/>
        <end position="242"/>
    </location>
</feature>
<comment type="similarity">
    <text evidence="3">Belongs to the binding-protein-dependent transport system permease family. HisMQ subfamily.</text>
</comment>
<dbReference type="NCBIfam" id="TIGR01726">
    <property type="entry name" value="HEQRo_perm_3TM"/>
    <property type="match status" value="1"/>
</dbReference>
<dbReference type="CDD" id="cd06261">
    <property type="entry name" value="TM_PBP2"/>
    <property type="match status" value="1"/>
</dbReference>
<keyword evidence="7" id="KW-0029">Amino-acid transport</keyword>
<feature type="transmembrane region" description="Helical" evidence="10">
    <location>
        <begin position="262"/>
        <end position="283"/>
    </location>
</feature>
<evidence type="ECO:0000256" key="3">
    <source>
        <dbReference type="ARBA" id="ARBA00010072"/>
    </source>
</evidence>
<protein>
    <recommendedName>
        <fullName evidence="11">ABC transmembrane type-1 domain-containing protein</fullName>
    </recommendedName>
</protein>
<gene>
    <name evidence="12" type="ORF">LMG27952_06807</name>
</gene>
<dbReference type="InterPro" id="IPR035906">
    <property type="entry name" value="MetI-like_sf"/>
</dbReference>
<feature type="domain" description="ABC transmembrane type-1" evidence="11">
    <location>
        <begin position="184"/>
        <end position="378"/>
    </location>
</feature>
<evidence type="ECO:0000256" key="2">
    <source>
        <dbReference type="ARBA" id="ARBA00004429"/>
    </source>
</evidence>
<dbReference type="InterPro" id="IPR010065">
    <property type="entry name" value="AA_ABC_transptr_permease_3TM"/>
</dbReference>
<dbReference type="PROSITE" id="PS50928">
    <property type="entry name" value="ABC_TM1"/>
    <property type="match status" value="1"/>
</dbReference>
<organism evidence="12 13">
    <name type="scientific">Paraburkholderia hiiakae</name>
    <dbReference type="NCBI Taxonomy" id="1081782"/>
    <lineage>
        <taxon>Bacteria</taxon>
        <taxon>Pseudomonadati</taxon>
        <taxon>Pseudomonadota</taxon>
        <taxon>Betaproteobacteria</taxon>
        <taxon>Burkholderiales</taxon>
        <taxon>Burkholderiaceae</taxon>
        <taxon>Paraburkholderia</taxon>
    </lineage>
</organism>
<evidence type="ECO:0000313" key="13">
    <source>
        <dbReference type="Proteomes" id="UP000656319"/>
    </source>
</evidence>
<keyword evidence="8 10" id="KW-1133">Transmembrane helix</keyword>
<feature type="transmembrane region" description="Helical" evidence="10">
    <location>
        <begin position="86"/>
        <end position="107"/>
    </location>
</feature>
<comment type="subcellular location">
    <subcellularLocation>
        <location evidence="2">Cell inner membrane</location>
        <topology evidence="2">Multi-pass membrane protein</topology>
    </subcellularLocation>
    <subcellularLocation>
        <location evidence="10">Cell membrane</location>
        <topology evidence="10">Multi-pass membrane protein</topology>
    </subcellularLocation>
</comment>
<evidence type="ECO:0000259" key="11">
    <source>
        <dbReference type="PROSITE" id="PS50928"/>
    </source>
</evidence>
<feature type="transmembrane region" description="Helical" evidence="10">
    <location>
        <begin position="179"/>
        <end position="207"/>
    </location>
</feature>
<keyword evidence="4 10" id="KW-0813">Transport</keyword>
<evidence type="ECO:0000256" key="4">
    <source>
        <dbReference type="ARBA" id="ARBA00022448"/>
    </source>
</evidence>
<dbReference type="PANTHER" id="PTHR30614">
    <property type="entry name" value="MEMBRANE COMPONENT OF AMINO ACID ABC TRANSPORTER"/>
    <property type="match status" value="1"/>
</dbReference>
<keyword evidence="9 10" id="KW-0472">Membrane</keyword>
<dbReference type="PANTHER" id="PTHR30614:SF20">
    <property type="entry name" value="GLUTAMINE TRANSPORT SYSTEM PERMEASE PROTEIN GLNP"/>
    <property type="match status" value="1"/>
</dbReference>
<feature type="transmembrane region" description="Helical" evidence="10">
    <location>
        <begin position="304"/>
        <end position="322"/>
    </location>
</feature>
<evidence type="ECO:0000256" key="5">
    <source>
        <dbReference type="ARBA" id="ARBA00022475"/>
    </source>
</evidence>
<evidence type="ECO:0000256" key="8">
    <source>
        <dbReference type="ARBA" id="ARBA00022989"/>
    </source>
</evidence>
<feature type="transmembrane region" description="Helical" evidence="10">
    <location>
        <begin position="140"/>
        <end position="159"/>
    </location>
</feature>
<name>A0ABN7ICM9_9BURK</name>
<reference evidence="12 13" key="1">
    <citation type="submission" date="2020-10" db="EMBL/GenBank/DDBJ databases">
        <authorList>
            <person name="Peeters C."/>
        </authorList>
    </citation>
    <scope>NUCLEOTIDE SEQUENCE [LARGE SCALE GENOMIC DNA]</scope>
    <source>
        <strain evidence="12 13">LMG 27952</strain>
    </source>
</reference>
<dbReference type="EMBL" id="CAJHCQ010000026">
    <property type="protein sequence ID" value="CAD6559147.1"/>
    <property type="molecule type" value="Genomic_DNA"/>
</dbReference>
<evidence type="ECO:0000313" key="12">
    <source>
        <dbReference type="EMBL" id="CAD6559147.1"/>
    </source>
</evidence>
<feature type="transmembrane region" description="Helical" evidence="10">
    <location>
        <begin position="354"/>
        <end position="378"/>
    </location>
</feature>
<feature type="transmembrane region" description="Helical" evidence="10">
    <location>
        <begin position="53"/>
        <end position="74"/>
    </location>
</feature>
<dbReference type="Proteomes" id="UP000656319">
    <property type="component" value="Unassembled WGS sequence"/>
</dbReference>